<accession>A0ABU3K5V0</accession>
<organism evidence="1 2">
    <name type="scientific">Candidatus Nitronereus thalassa</name>
    <dbReference type="NCBI Taxonomy" id="3020898"/>
    <lineage>
        <taxon>Bacteria</taxon>
        <taxon>Pseudomonadati</taxon>
        <taxon>Nitrospirota</taxon>
        <taxon>Nitrospiria</taxon>
        <taxon>Nitrospirales</taxon>
        <taxon>Nitrospiraceae</taxon>
        <taxon>Candidatus Nitronereus</taxon>
    </lineage>
</organism>
<comment type="caution">
    <text evidence="1">The sequence shown here is derived from an EMBL/GenBank/DDBJ whole genome shotgun (WGS) entry which is preliminary data.</text>
</comment>
<proteinExistence type="predicted"/>
<reference evidence="1 2" key="1">
    <citation type="journal article" date="2023" name="ISME J.">
        <title>Cultivation and genomic characterization of novel and ubiquitous marine nitrite-oxidizing bacteria from the Nitrospirales.</title>
        <authorList>
            <person name="Mueller A.J."/>
            <person name="Daebeler A."/>
            <person name="Herbold C.W."/>
            <person name="Kirkegaard R.H."/>
            <person name="Daims H."/>
        </authorList>
    </citation>
    <scope>NUCLEOTIDE SEQUENCE [LARGE SCALE GENOMIC DNA]</scope>
    <source>
        <strain evidence="1 2">EB</strain>
    </source>
</reference>
<evidence type="ECO:0000313" key="1">
    <source>
        <dbReference type="EMBL" id="MDT7041763.1"/>
    </source>
</evidence>
<dbReference type="SUPFAM" id="SSF52172">
    <property type="entry name" value="CheY-like"/>
    <property type="match status" value="1"/>
</dbReference>
<dbReference type="InterPro" id="IPR011006">
    <property type="entry name" value="CheY-like_superfamily"/>
</dbReference>
<dbReference type="RefSeq" id="WP_313832111.1">
    <property type="nucleotide sequence ID" value="NZ_JAQOUE010000001.1"/>
</dbReference>
<sequence>MIFIISHHPPHRDQLLQFFDQRGFDVCLAPHRENVCDWIKQINPHVVVLDAFVASPNPIAVLRSIRSEGFKGKVILLANPSIGSLLPEIHQLGIDQVVGGPGFPENPINFDHLESSIRVVVHPYIAARAHDLFIGRGSKGQKGLDDWLQAEREILFKKKT</sequence>
<dbReference type="Proteomes" id="UP001250932">
    <property type="component" value="Unassembled WGS sequence"/>
</dbReference>
<evidence type="ECO:0000313" key="2">
    <source>
        <dbReference type="Proteomes" id="UP001250932"/>
    </source>
</evidence>
<protein>
    <submittedName>
        <fullName evidence="1">DUF2934 domain-containing protein</fullName>
    </submittedName>
</protein>
<dbReference type="EMBL" id="JAQOUE010000001">
    <property type="protein sequence ID" value="MDT7041763.1"/>
    <property type="molecule type" value="Genomic_DNA"/>
</dbReference>
<gene>
    <name evidence="1" type="ORF">PPG34_05325</name>
</gene>
<keyword evidence="2" id="KW-1185">Reference proteome</keyword>
<name>A0ABU3K5V0_9BACT</name>
<dbReference type="Gene3D" id="3.40.50.2300">
    <property type="match status" value="1"/>
</dbReference>